<dbReference type="InterPro" id="IPR007791">
    <property type="entry name" value="DjlA_N"/>
</dbReference>
<dbReference type="InterPro" id="IPR029024">
    <property type="entry name" value="TerB-like"/>
</dbReference>
<evidence type="ECO:0000313" key="3">
    <source>
        <dbReference type="Proteomes" id="UP001239782"/>
    </source>
</evidence>
<dbReference type="SUPFAM" id="SSF158682">
    <property type="entry name" value="TerB-like"/>
    <property type="match status" value="1"/>
</dbReference>
<proteinExistence type="predicted"/>
<dbReference type="Gene3D" id="1.10.3680.10">
    <property type="entry name" value="TerB-like"/>
    <property type="match status" value="1"/>
</dbReference>
<organism evidence="2 3">
    <name type="scientific">Pleionea litopenaei</name>
    <dbReference type="NCBI Taxonomy" id="3070815"/>
    <lineage>
        <taxon>Bacteria</taxon>
        <taxon>Pseudomonadati</taxon>
        <taxon>Pseudomonadota</taxon>
        <taxon>Gammaproteobacteria</taxon>
        <taxon>Oceanospirillales</taxon>
        <taxon>Pleioneaceae</taxon>
        <taxon>Pleionea</taxon>
    </lineage>
</organism>
<gene>
    <name evidence="2" type="ORF">Q9312_05370</name>
</gene>
<evidence type="ECO:0000313" key="2">
    <source>
        <dbReference type="EMBL" id="WMS88349.1"/>
    </source>
</evidence>
<dbReference type="CDD" id="cd07313">
    <property type="entry name" value="terB_like_2"/>
    <property type="match status" value="1"/>
</dbReference>
<keyword evidence="3" id="KW-1185">Reference proteome</keyword>
<evidence type="ECO:0000259" key="1">
    <source>
        <dbReference type="Pfam" id="PF05099"/>
    </source>
</evidence>
<dbReference type="EMBL" id="CP133548">
    <property type="protein sequence ID" value="WMS88349.1"/>
    <property type="molecule type" value="Genomic_DNA"/>
</dbReference>
<reference evidence="2 3" key="1">
    <citation type="submission" date="2023-08" db="EMBL/GenBank/DDBJ databases">
        <title>Pleionea litopenaei sp. nov., isolated from stomach of juvenile Litopenaeus vannamei.</title>
        <authorList>
            <person name="Rho A.M."/>
            <person name="Hwang C.Y."/>
        </authorList>
    </citation>
    <scope>NUCLEOTIDE SEQUENCE [LARGE SCALE GENOMIC DNA]</scope>
    <source>
        <strain evidence="2 3">HL-JVS1</strain>
    </source>
</reference>
<accession>A0AA51RVR3</accession>
<sequence length="152" mass="17893">MLDKLRSFFDKYLSVEQASPEDIEHALRVAASVLMIEVMKMDFEIKDEEQEQILLLIKEEFELSDDDATALYDVATDKALFATDFHEFTRLLNEHYSVEQKVRLVRLLWKVALADGKVHAYEEHLIRRISDLMHLRHSEYIQAKLAELHSME</sequence>
<name>A0AA51RVR3_9GAMM</name>
<dbReference type="KEGG" id="plei:Q9312_05370"/>
<dbReference type="AlphaFoldDB" id="A0AA51RVR3"/>
<feature type="domain" description="Co-chaperone DjlA N-terminal" evidence="1">
    <location>
        <begin position="29"/>
        <end position="144"/>
    </location>
</feature>
<dbReference type="Proteomes" id="UP001239782">
    <property type="component" value="Chromosome"/>
</dbReference>
<protein>
    <submittedName>
        <fullName evidence="2">TerB family tellurite resistance protein</fullName>
    </submittedName>
</protein>
<dbReference type="Pfam" id="PF05099">
    <property type="entry name" value="TerB"/>
    <property type="match status" value="1"/>
</dbReference>
<dbReference type="RefSeq" id="WP_309203560.1">
    <property type="nucleotide sequence ID" value="NZ_CP133548.1"/>
</dbReference>